<sequence length="952" mass="105813">METARLNSPHELTQLTTSDWWTRVKLHVRAHMKGQNPYAVGGAAAVGTLALIFGVLFAWVTSRQVRPRKQSLQGKQEQPPSPTSKRLRHNSRHSKSFSDLLQVERKRMEEIRQLELDDHITFPKELVQNCGPENLKLIYDTLSKDLQILHYTKDEIIFDKSELDGSILLIVNGSASLTIHGQETEQRFSKLLGRGDTLTSSLPLLTVLVNEFQHKECSDQVEKVCGSLSAKSEENGTRVFKIPIHSIKKGLEKYPEIFYRLSQAALSQVEKITAKSLIDHFGLSSQIINVTRLVHPLPLNDEENMEIEMAVACVADAIGVFDSELRATLDNCVKVFKRLKNEKIGEAGDSSNTLGVYIVLNGSVSVQVATASQKYAELYQATKGCEVGISASFVGSHLFATRNICLEDTTLLWIPDTLFNSLLQINSVAVKCTRHLIEQYSTLVCVADTSFEWLHLRSGESLFDHGDSCDSVFTVISGRLRVVQAHYHRGKELETMNDLVRGATLGAMDMLAAGVSNSSVFAVRDSQISQMSRNVFDYVVNMYPSVLIHFTKSLARRIPSSGAESLKAKASGVKGRKNHLLSLGSSPTTGDGPKAGRNFPIGTISVLSLTKMTKVQTFCSHLEMSLKTLATVEIVSSQKARAFLGDQWIDSNRLARANLTAWMGEMECSNELVIYEADPQLTAWTKLCIRQADHILLLCSDAQPQEAFVMDVVPILEDAWDKRDVEVNVVRIREKDWTLAALEATAIQEANGSSRSSALKRKLHLRMDSPLLPRFILPMEKYEWISGFHNVQLPFENHGSDFMRLSRRITGNAVGLVLGGGGARGLAHIGVLRALQECGIHVDVVGGTSIGAFVGGIFALHPNNLRLVETKVRQLSMGLSSIFEKLRDMTLPISSFFNGTRFNQSIRAHFYDLCIEDLMLNYFCVSTDIAKSRISIHRSGPVWKYRLTNAIL</sequence>
<accession>A0ACC0W7P3</accession>
<evidence type="ECO:0000313" key="2">
    <source>
        <dbReference type="Proteomes" id="UP001163321"/>
    </source>
</evidence>
<protein>
    <submittedName>
        <fullName evidence="1">Uncharacterized protein</fullName>
    </submittedName>
</protein>
<keyword evidence="2" id="KW-1185">Reference proteome</keyword>
<proteinExistence type="predicted"/>
<evidence type="ECO:0000313" key="1">
    <source>
        <dbReference type="EMBL" id="KAI9914759.1"/>
    </source>
</evidence>
<gene>
    <name evidence="1" type="ORF">PsorP6_008234</name>
</gene>
<comment type="caution">
    <text evidence="1">The sequence shown here is derived from an EMBL/GenBank/DDBJ whole genome shotgun (WGS) entry which is preliminary data.</text>
</comment>
<organism evidence="1 2">
    <name type="scientific">Peronosclerospora sorghi</name>
    <dbReference type="NCBI Taxonomy" id="230839"/>
    <lineage>
        <taxon>Eukaryota</taxon>
        <taxon>Sar</taxon>
        <taxon>Stramenopiles</taxon>
        <taxon>Oomycota</taxon>
        <taxon>Peronosporomycetes</taxon>
        <taxon>Peronosporales</taxon>
        <taxon>Peronosporaceae</taxon>
        <taxon>Peronosclerospora</taxon>
    </lineage>
</organism>
<name>A0ACC0W7P3_9STRA</name>
<dbReference type="Proteomes" id="UP001163321">
    <property type="component" value="Chromosome 3"/>
</dbReference>
<dbReference type="EMBL" id="CM047582">
    <property type="protein sequence ID" value="KAI9914759.1"/>
    <property type="molecule type" value="Genomic_DNA"/>
</dbReference>
<reference evidence="1 2" key="1">
    <citation type="journal article" date="2022" name="bioRxiv">
        <title>The genome of the oomycete Peronosclerospora sorghi, a cosmopolitan pathogen of maize and sorghum, is inflated with dispersed pseudogenes.</title>
        <authorList>
            <person name="Fletcher K."/>
            <person name="Martin F."/>
            <person name="Isakeit T."/>
            <person name="Cavanaugh K."/>
            <person name="Magill C."/>
            <person name="Michelmore R."/>
        </authorList>
    </citation>
    <scope>NUCLEOTIDE SEQUENCE [LARGE SCALE GENOMIC DNA]</scope>
    <source>
        <strain evidence="1">P6</strain>
    </source>
</reference>